<evidence type="ECO:0000256" key="6">
    <source>
        <dbReference type="PROSITE-ProRule" id="PRU00169"/>
    </source>
</evidence>
<comment type="caution">
    <text evidence="9">The sequence shown here is derived from an EMBL/GenBank/DDBJ whole genome shotgun (WGS) entry which is preliminary data.</text>
</comment>
<dbReference type="GO" id="GO:0000156">
    <property type="term" value="F:phosphorelay response regulator activity"/>
    <property type="evidence" value="ECO:0007669"/>
    <property type="project" value="TreeGrafter"/>
</dbReference>
<dbReference type="PROSITE" id="PS50043">
    <property type="entry name" value="HTH_LUXR_2"/>
    <property type="match status" value="1"/>
</dbReference>
<dbReference type="InterPro" id="IPR011006">
    <property type="entry name" value="CheY-like_superfamily"/>
</dbReference>
<evidence type="ECO:0000256" key="4">
    <source>
        <dbReference type="ARBA" id="ARBA00023125"/>
    </source>
</evidence>
<sequence>MTMPHRVIILCIEDECDLRTELAEELGASGYNVLTASDGPSALGILSQQTPDLIFCDVMMPGLNGIDLISEIRRFRPALAAVPIVLLTALADRRDELAGRQAGADDYLVKPIDYDLLHAVIRNKVALVERIRTAAIAPPGPDGLIHLSRRETEVLRELGLGNRTREIAAKFSLSEHTVSDYVKAIYSKLGISSRAEAVREALRRQLIALDRDGEPG</sequence>
<dbReference type="GO" id="GO:0005829">
    <property type="term" value="C:cytosol"/>
    <property type="evidence" value="ECO:0007669"/>
    <property type="project" value="TreeGrafter"/>
</dbReference>
<keyword evidence="2" id="KW-0902">Two-component regulatory system</keyword>
<dbReference type="Pfam" id="PF00072">
    <property type="entry name" value="Response_reg"/>
    <property type="match status" value="1"/>
</dbReference>
<dbReference type="PRINTS" id="PR00038">
    <property type="entry name" value="HTHLUXR"/>
</dbReference>
<evidence type="ECO:0000256" key="3">
    <source>
        <dbReference type="ARBA" id="ARBA00023015"/>
    </source>
</evidence>
<evidence type="ECO:0000256" key="5">
    <source>
        <dbReference type="ARBA" id="ARBA00023163"/>
    </source>
</evidence>
<dbReference type="GO" id="GO:0000976">
    <property type="term" value="F:transcription cis-regulatory region binding"/>
    <property type="evidence" value="ECO:0007669"/>
    <property type="project" value="TreeGrafter"/>
</dbReference>
<dbReference type="PROSITE" id="PS00622">
    <property type="entry name" value="HTH_LUXR_1"/>
    <property type="match status" value="1"/>
</dbReference>
<reference evidence="9 10" key="1">
    <citation type="submission" date="2020-08" db="EMBL/GenBank/DDBJ databases">
        <title>Genomic Encyclopedia of Type Strains, Phase IV (KMG-IV): sequencing the most valuable type-strain genomes for metagenomic binning, comparative biology and taxonomic classification.</title>
        <authorList>
            <person name="Goeker M."/>
        </authorList>
    </citation>
    <scope>NUCLEOTIDE SEQUENCE [LARGE SCALE GENOMIC DNA]</scope>
    <source>
        <strain evidence="9 10">DSM 26385</strain>
    </source>
</reference>
<proteinExistence type="predicted"/>
<evidence type="ECO:0000313" key="10">
    <source>
        <dbReference type="Proteomes" id="UP000584824"/>
    </source>
</evidence>
<dbReference type="PROSITE" id="PS50110">
    <property type="entry name" value="RESPONSE_REGULATORY"/>
    <property type="match status" value="1"/>
</dbReference>
<keyword evidence="10" id="KW-1185">Reference proteome</keyword>
<dbReference type="CDD" id="cd17574">
    <property type="entry name" value="REC_OmpR"/>
    <property type="match status" value="1"/>
</dbReference>
<dbReference type="CDD" id="cd06170">
    <property type="entry name" value="LuxR_C_like"/>
    <property type="match status" value="1"/>
</dbReference>
<evidence type="ECO:0000259" key="7">
    <source>
        <dbReference type="PROSITE" id="PS50043"/>
    </source>
</evidence>
<dbReference type="Gene3D" id="1.10.10.10">
    <property type="entry name" value="Winged helix-like DNA-binding domain superfamily/Winged helix DNA-binding domain"/>
    <property type="match status" value="1"/>
</dbReference>
<dbReference type="SUPFAM" id="SSF46894">
    <property type="entry name" value="C-terminal effector domain of the bipartite response regulators"/>
    <property type="match status" value="1"/>
</dbReference>
<keyword evidence="3" id="KW-0805">Transcription regulation</keyword>
<dbReference type="GO" id="GO:0032993">
    <property type="term" value="C:protein-DNA complex"/>
    <property type="evidence" value="ECO:0007669"/>
    <property type="project" value="TreeGrafter"/>
</dbReference>
<feature type="domain" description="Response regulatory" evidence="8">
    <location>
        <begin position="8"/>
        <end position="125"/>
    </location>
</feature>
<feature type="modified residue" description="4-aspartylphosphate" evidence="6">
    <location>
        <position position="57"/>
    </location>
</feature>
<protein>
    <submittedName>
        <fullName evidence="9">DNA-binding NarL/FixJ family response regulator</fullName>
    </submittedName>
</protein>
<dbReference type="GO" id="GO:0006355">
    <property type="term" value="P:regulation of DNA-templated transcription"/>
    <property type="evidence" value="ECO:0007669"/>
    <property type="project" value="InterPro"/>
</dbReference>
<dbReference type="AlphaFoldDB" id="A0A7W6K219"/>
<dbReference type="SUPFAM" id="SSF52172">
    <property type="entry name" value="CheY-like"/>
    <property type="match status" value="1"/>
</dbReference>
<name>A0A7W6K219_9HYPH</name>
<dbReference type="InterPro" id="IPR001789">
    <property type="entry name" value="Sig_transdc_resp-reg_receiver"/>
</dbReference>
<keyword evidence="1 6" id="KW-0597">Phosphoprotein</keyword>
<dbReference type="RefSeq" id="WP_183792526.1">
    <property type="nucleotide sequence ID" value="NZ_JACIDU010000008.1"/>
</dbReference>
<keyword evidence="5" id="KW-0804">Transcription</keyword>
<keyword evidence="4 9" id="KW-0238">DNA-binding</keyword>
<organism evidence="9 10">
    <name type="scientific">Allorhizobium borbori</name>
    <dbReference type="NCBI Taxonomy" id="485907"/>
    <lineage>
        <taxon>Bacteria</taxon>
        <taxon>Pseudomonadati</taxon>
        <taxon>Pseudomonadota</taxon>
        <taxon>Alphaproteobacteria</taxon>
        <taxon>Hyphomicrobiales</taxon>
        <taxon>Rhizobiaceae</taxon>
        <taxon>Rhizobium/Agrobacterium group</taxon>
        <taxon>Allorhizobium</taxon>
    </lineage>
</organism>
<dbReference type="InterPro" id="IPR039420">
    <property type="entry name" value="WalR-like"/>
</dbReference>
<dbReference type="InterPro" id="IPR036388">
    <property type="entry name" value="WH-like_DNA-bd_sf"/>
</dbReference>
<evidence type="ECO:0000256" key="1">
    <source>
        <dbReference type="ARBA" id="ARBA00022553"/>
    </source>
</evidence>
<accession>A0A7W6K219</accession>
<dbReference type="EMBL" id="JACIDU010000008">
    <property type="protein sequence ID" value="MBB4103721.1"/>
    <property type="molecule type" value="Genomic_DNA"/>
</dbReference>
<dbReference type="Pfam" id="PF00196">
    <property type="entry name" value="GerE"/>
    <property type="match status" value="1"/>
</dbReference>
<dbReference type="Gene3D" id="3.40.50.2300">
    <property type="match status" value="1"/>
</dbReference>
<evidence type="ECO:0000313" key="9">
    <source>
        <dbReference type="EMBL" id="MBB4103721.1"/>
    </source>
</evidence>
<gene>
    <name evidence="9" type="ORF">GGQ66_002289</name>
</gene>
<dbReference type="PANTHER" id="PTHR48111">
    <property type="entry name" value="REGULATOR OF RPOS"/>
    <property type="match status" value="1"/>
</dbReference>
<evidence type="ECO:0000259" key="8">
    <source>
        <dbReference type="PROSITE" id="PS50110"/>
    </source>
</evidence>
<dbReference type="Proteomes" id="UP000584824">
    <property type="component" value="Unassembled WGS sequence"/>
</dbReference>
<dbReference type="InterPro" id="IPR000792">
    <property type="entry name" value="Tscrpt_reg_LuxR_C"/>
</dbReference>
<dbReference type="SMART" id="SM00421">
    <property type="entry name" value="HTH_LUXR"/>
    <property type="match status" value="1"/>
</dbReference>
<dbReference type="InterPro" id="IPR016032">
    <property type="entry name" value="Sig_transdc_resp-reg_C-effctor"/>
</dbReference>
<dbReference type="PANTHER" id="PTHR48111:SF1">
    <property type="entry name" value="TWO-COMPONENT RESPONSE REGULATOR ORR33"/>
    <property type="match status" value="1"/>
</dbReference>
<feature type="domain" description="HTH luxR-type" evidence="7">
    <location>
        <begin position="140"/>
        <end position="205"/>
    </location>
</feature>
<dbReference type="SMART" id="SM00448">
    <property type="entry name" value="REC"/>
    <property type="match status" value="1"/>
</dbReference>
<evidence type="ECO:0000256" key="2">
    <source>
        <dbReference type="ARBA" id="ARBA00023012"/>
    </source>
</evidence>